<evidence type="ECO:0000259" key="7">
    <source>
        <dbReference type="Pfam" id="PF01555"/>
    </source>
</evidence>
<dbReference type="InterPro" id="IPR002295">
    <property type="entry name" value="N4/N6-MTase_EcoPI_Mod-like"/>
</dbReference>
<dbReference type="PaxDb" id="880073-Calab_2914"/>
<comment type="similarity">
    <text evidence="1">Belongs to the N(4)/N(6)-methyltransferase family.</text>
</comment>
<evidence type="ECO:0000256" key="4">
    <source>
        <dbReference type="ARBA" id="ARBA00022679"/>
    </source>
</evidence>
<dbReference type="AlphaFoldDB" id="H1XS28"/>
<evidence type="ECO:0000256" key="5">
    <source>
        <dbReference type="ARBA" id="ARBA00022691"/>
    </source>
</evidence>
<evidence type="ECO:0000256" key="2">
    <source>
        <dbReference type="ARBA" id="ARBA00011900"/>
    </source>
</evidence>
<dbReference type="HOGENOM" id="CLU_408162_0_0_0"/>
<dbReference type="KEGG" id="caby:Cabys_1776"/>
<dbReference type="Proteomes" id="UP000183868">
    <property type="component" value="Chromosome"/>
</dbReference>
<gene>
    <name evidence="8" type="ORF">Cabys_1776</name>
    <name evidence="9" type="ORF">Calab_2914</name>
</gene>
<dbReference type="GO" id="GO:0032259">
    <property type="term" value="P:methylation"/>
    <property type="evidence" value="ECO:0007669"/>
    <property type="project" value="UniProtKB-KW"/>
</dbReference>
<organism evidence="9 10">
    <name type="scientific">Caldithrix abyssi DSM 13497</name>
    <dbReference type="NCBI Taxonomy" id="880073"/>
    <lineage>
        <taxon>Bacteria</taxon>
        <taxon>Pseudomonadati</taxon>
        <taxon>Calditrichota</taxon>
        <taxon>Calditrichia</taxon>
        <taxon>Calditrichales</taxon>
        <taxon>Calditrichaceae</taxon>
        <taxon>Caldithrix</taxon>
    </lineage>
</organism>
<accession>H1XS28</accession>
<sequence length="736" mass="85461">MLSEEQRRQIITALSEGKAIPQELQSLLFHDPAKEFELVYRNKISEEALLANRDGVLPAALQVDRVYAPDGEVELESWKNLIVFGDNLSFLKSVYRNQHPLIKDRIKGRVKLIYIDPPFATGERYDANKGQRAYSARRVGSDFIEFLRRRLVLAREILAEDGVMVVRNAYNYGHYVKIILDEIFSIDRFINEIIINRKRKSMGSLKKYEVAYEYLYVYSRSDRYFFENQLAKKPLSRIKWTSFLSQEERNPRERRVLGLTFLPPAGQHFSLNQAKTEQLLKEHYLRVKHKPSGAIFYYSQSGNDDAFYKTISTKGVNKFKYQDITTQTEVFGVREIREIPRFKTAPVEEFKIEYLTRDEEKITNDWRDIPSYTDTSGYPTENSEQLLARVIRSFTKEGDLIMDFFAGSGTTAVVAEKLNRQWIAVDMGKLAYFTMQKRLLQIYDSKDAQNRNKKFRRKARSFLTCRALSPPPDNRLKLDPQVYRQFVSTVFNITLQPFRWNGIEFDGKLDDSPALIFDDTKSAGQSIDIPYLRDLSKKLQSNSPAAIYIIVPELYLEMDSDSFHSDGITFYFFKIPDQILTQLGAFPSQNGQPNQNRKKNHDFEEAIGFHLNLPPQVKSKIESEGTARRLFIKSFKSRGRHAQKKQVWCGLGALSAVFIDRDYNGRWFTFDLTFFAEELFPFLKTAGKNREEINKRFAELNDSGLQIELGDIPSGKTVGIIYTDIHGNFFREQFTL</sequence>
<evidence type="ECO:0000313" key="10">
    <source>
        <dbReference type="Proteomes" id="UP000004671"/>
    </source>
</evidence>
<dbReference type="SUPFAM" id="SSF53335">
    <property type="entry name" value="S-adenosyl-L-methionine-dependent methyltransferases"/>
    <property type="match status" value="1"/>
</dbReference>
<name>H1XS28_CALAY</name>
<dbReference type="Proteomes" id="UP000004671">
    <property type="component" value="Chromosome"/>
</dbReference>
<dbReference type="InterPro" id="IPR002052">
    <property type="entry name" value="DNA_methylase_N6_adenine_CS"/>
</dbReference>
<keyword evidence="3 9" id="KW-0489">Methyltransferase</keyword>
<feature type="domain" description="DNA methylase N-4/N-6" evidence="7">
    <location>
        <begin position="110"/>
        <end position="429"/>
    </location>
</feature>
<dbReference type="InterPro" id="IPR002941">
    <property type="entry name" value="DNA_methylase_N4/N6"/>
</dbReference>
<proteinExistence type="inferred from homology"/>
<evidence type="ECO:0000256" key="3">
    <source>
        <dbReference type="ARBA" id="ARBA00022603"/>
    </source>
</evidence>
<evidence type="ECO:0000313" key="8">
    <source>
        <dbReference type="EMBL" id="APF18525.1"/>
    </source>
</evidence>
<evidence type="ECO:0000256" key="6">
    <source>
        <dbReference type="ARBA" id="ARBA00047942"/>
    </source>
</evidence>
<dbReference type="OrthoDB" id="9800801at2"/>
<evidence type="ECO:0000256" key="1">
    <source>
        <dbReference type="ARBA" id="ARBA00006594"/>
    </source>
</evidence>
<reference evidence="8 11" key="2">
    <citation type="submission" date="2016-11" db="EMBL/GenBank/DDBJ databases">
        <title>Genomic analysis of Caldithrix abyssi and proposal of a novel bacterial phylum Caldithrichaeota.</title>
        <authorList>
            <person name="Kublanov I."/>
            <person name="Sigalova O."/>
            <person name="Gavrilov S."/>
            <person name="Lebedinsky A."/>
            <person name="Ivanova N."/>
            <person name="Daum C."/>
            <person name="Reddy T."/>
            <person name="Klenk H.P."/>
            <person name="Goker M."/>
            <person name="Reva O."/>
            <person name="Miroshnichenko M."/>
            <person name="Kyprides N."/>
            <person name="Woyke T."/>
            <person name="Gelfand M."/>
        </authorList>
    </citation>
    <scope>NUCLEOTIDE SEQUENCE [LARGE SCALE GENOMIC DNA]</scope>
    <source>
        <strain evidence="8 11">LF13</strain>
    </source>
</reference>
<dbReference type="GO" id="GO:0008170">
    <property type="term" value="F:N-methyltransferase activity"/>
    <property type="evidence" value="ECO:0007669"/>
    <property type="project" value="InterPro"/>
</dbReference>
<dbReference type="InParanoid" id="H1XS28"/>
<dbReference type="Gene3D" id="3.40.50.150">
    <property type="entry name" value="Vaccinia Virus protein VP39"/>
    <property type="match status" value="1"/>
</dbReference>
<dbReference type="STRING" id="880073.Cabys_1776"/>
<dbReference type="RefSeq" id="WP_006929879.1">
    <property type="nucleotide sequence ID" value="NZ_CM001402.1"/>
</dbReference>
<dbReference type="InterPro" id="IPR029063">
    <property type="entry name" value="SAM-dependent_MTases_sf"/>
</dbReference>
<dbReference type="Pfam" id="PF01555">
    <property type="entry name" value="N6_N4_Mtase"/>
    <property type="match status" value="1"/>
</dbReference>
<dbReference type="EMBL" id="CP018099">
    <property type="protein sequence ID" value="APF18525.1"/>
    <property type="molecule type" value="Genomic_DNA"/>
</dbReference>
<keyword evidence="4" id="KW-0808">Transferase</keyword>
<evidence type="ECO:0000313" key="11">
    <source>
        <dbReference type="Proteomes" id="UP000183868"/>
    </source>
</evidence>
<reference evidence="9 10" key="1">
    <citation type="submission" date="2011-09" db="EMBL/GenBank/DDBJ databases">
        <title>The permanent draft genome of Caldithrix abyssi DSM 13497.</title>
        <authorList>
            <consortium name="US DOE Joint Genome Institute (JGI-PGF)"/>
            <person name="Lucas S."/>
            <person name="Han J."/>
            <person name="Lapidus A."/>
            <person name="Bruce D."/>
            <person name="Goodwin L."/>
            <person name="Pitluck S."/>
            <person name="Peters L."/>
            <person name="Kyrpides N."/>
            <person name="Mavromatis K."/>
            <person name="Ivanova N."/>
            <person name="Mikhailova N."/>
            <person name="Chertkov O."/>
            <person name="Detter J.C."/>
            <person name="Tapia R."/>
            <person name="Han C."/>
            <person name="Land M."/>
            <person name="Hauser L."/>
            <person name="Markowitz V."/>
            <person name="Cheng J.-F."/>
            <person name="Hugenholtz P."/>
            <person name="Woyke T."/>
            <person name="Wu D."/>
            <person name="Spring S."/>
            <person name="Brambilla E."/>
            <person name="Klenk H.-P."/>
            <person name="Eisen J.A."/>
        </authorList>
    </citation>
    <scope>NUCLEOTIDE SEQUENCE [LARGE SCALE GENOMIC DNA]</scope>
    <source>
        <strain evidence="9 10">DSM 13497</strain>
    </source>
</reference>
<dbReference type="EC" id="2.1.1.72" evidence="2"/>
<dbReference type="GO" id="GO:0009007">
    <property type="term" value="F:site-specific DNA-methyltransferase (adenine-specific) activity"/>
    <property type="evidence" value="ECO:0007669"/>
    <property type="project" value="UniProtKB-EC"/>
</dbReference>
<keyword evidence="10" id="KW-1185">Reference proteome</keyword>
<dbReference type="EMBL" id="CM001402">
    <property type="protein sequence ID" value="EHO42521.1"/>
    <property type="molecule type" value="Genomic_DNA"/>
</dbReference>
<comment type="catalytic activity">
    <reaction evidence="6">
        <text>a 2'-deoxyadenosine in DNA + S-adenosyl-L-methionine = an N(6)-methyl-2'-deoxyadenosine in DNA + S-adenosyl-L-homocysteine + H(+)</text>
        <dbReference type="Rhea" id="RHEA:15197"/>
        <dbReference type="Rhea" id="RHEA-COMP:12418"/>
        <dbReference type="Rhea" id="RHEA-COMP:12419"/>
        <dbReference type="ChEBI" id="CHEBI:15378"/>
        <dbReference type="ChEBI" id="CHEBI:57856"/>
        <dbReference type="ChEBI" id="CHEBI:59789"/>
        <dbReference type="ChEBI" id="CHEBI:90615"/>
        <dbReference type="ChEBI" id="CHEBI:90616"/>
        <dbReference type="EC" id="2.1.1.72"/>
    </reaction>
</comment>
<keyword evidence="5" id="KW-0949">S-adenosyl-L-methionine</keyword>
<evidence type="ECO:0000313" key="9">
    <source>
        <dbReference type="EMBL" id="EHO42521.1"/>
    </source>
</evidence>
<dbReference type="GO" id="GO:0003677">
    <property type="term" value="F:DNA binding"/>
    <property type="evidence" value="ECO:0007669"/>
    <property type="project" value="InterPro"/>
</dbReference>
<dbReference type="eggNOG" id="COG2189">
    <property type="taxonomic scope" value="Bacteria"/>
</dbReference>
<dbReference type="PRINTS" id="PR00506">
    <property type="entry name" value="D21N6MTFRASE"/>
</dbReference>
<dbReference type="FunCoup" id="H1XS28">
    <property type="interactions" value="155"/>
</dbReference>
<protein>
    <recommendedName>
        <fullName evidence="2">site-specific DNA-methyltransferase (adenine-specific)</fullName>
        <ecNumber evidence="2">2.1.1.72</ecNumber>
    </recommendedName>
</protein>
<dbReference type="PROSITE" id="PS00092">
    <property type="entry name" value="N6_MTASE"/>
    <property type="match status" value="1"/>
</dbReference>
<dbReference type="REBASE" id="166824">
    <property type="entry name" value="M.Cab13497ORF1776P"/>
</dbReference>